<proteinExistence type="predicted"/>
<gene>
    <name evidence="2" type="ORF">PLAM_4094</name>
</gene>
<dbReference type="EMBL" id="LO018304">
    <property type="protein sequence ID" value="CUM62060.1"/>
    <property type="molecule type" value="Genomic_DNA"/>
</dbReference>
<evidence type="ECO:0000313" key="2">
    <source>
        <dbReference type="EMBL" id="CUM62060.1"/>
    </source>
</evidence>
<evidence type="ECO:0000256" key="1">
    <source>
        <dbReference type="SAM" id="Phobius"/>
    </source>
</evidence>
<feature type="transmembrane region" description="Helical" evidence="1">
    <location>
        <begin position="123"/>
        <end position="140"/>
    </location>
</feature>
<dbReference type="AlphaFoldDB" id="A0A1J1JP21"/>
<sequence>MILRFTQADIVNILLFFLASIVSSYYVIKNPKVNFLDFNKDPNTLDDSVNPEQDSDRENHSLEILELAENVLDDSVDQEENSDQKNSSSEILELAEKQHINTTHQSEQEEISKISLEAILKEALPVFLSLLVIYLLYKYFSAYPLTDFLFSL</sequence>
<organism evidence="2">
    <name type="scientific">Planktothrix agardhii</name>
    <name type="common">Oscillatoria agardhii</name>
    <dbReference type="NCBI Taxonomy" id="1160"/>
    <lineage>
        <taxon>Bacteria</taxon>
        <taxon>Bacillati</taxon>
        <taxon>Cyanobacteriota</taxon>
        <taxon>Cyanophyceae</taxon>
        <taxon>Oscillatoriophycideae</taxon>
        <taxon>Oscillatoriales</taxon>
        <taxon>Microcoleaceae</taxon>
        <taxon>Planktothrix</taxon>
    </lineage>
</organism>
<accession>A0A1J1JP21</accession>
<name>A0A1J1JP21_PLAAG</name>
<keyword evidence="1" id="KW-0812">Transmembrane</keyword>
<protein>
    <submittedName>
        <fullName evidence="2">Uncharacterized protein</fullName>
    </submittedName>
</protein>
<keyword evidence="1" id="KW-0472">Membrane</keyword>
<reference evidence="2" key="1">
    <citation type="submission" date="2015-09" db="EMBL/GenBank/DDBJ databases">
        <authorList>
            <person name="Jackson K.R."/>
            <person name="Lunt B.L."/>
            <person name="Fisher J.N.B."/>
            <person name="Gardner A.V."/>
            <person name="Bailey M.E."/>
            <person name="Deus L.M."/>
            <person name="Earl A.S."/>
            <person name="Gibby P.D."/>
            <person name="Hartmann K.A."/>
            <person name="Liu J.E."/>
            <person name="Manci A.M."/>
            <person name="Nielsen D.A."/>
            <person name="Solomon M.B."/>
            <person name="Breakwell D.P."/>
            <person name="Burnett S.H."/>
            <person name="Grose J.H."/>
        </authorList>
    </citation>
    <scope>NUCLEOTIDE SEQUENCE</scope>
    <source>
        <strain evidence="2">7805</strain>
    </source>
</reference>
<dbReference type="RefSeq" id="WP_026788651.1">
    <property type="nucleotide sequence ID" value="NZ_JBIIEP010000027.1"/>
</dbReference>
<keyword evidence="1" id="KW-1133">Transmembrane helix</keyword>
<feature type="transmembrane region" description="Helical" evidence="1">
    <location>
        <begin position="6"/>
        <end position="28"/>
    </location>
</feature>